<reference evidence="1 2" key="1">
    <citation type="submission" date="2018-09" db="EMBL/GenBank/DDBJ databases">
        <authorList>
            <person name="Tagini F."/>
        </authorList>
    </citation>
    <scope>NUCLEOTIDE SEQUENCE [LARGE SCALE GENOMIC DNA]</scope>
    <source>
        <strain evidence="1 2">MK142</strain>
    </source>
</reference>
<evidence type="ECO:0000313" key="1">
    <source>
        <dbReference type="EMBL" id="VBA56913.1"/>
    </source>
</evidence>
<keyword evidence="2" id="KW-1185">Reference proteome</keyword>
<dbReference type="EMBL" id="UPHU01000001">
    <property type="protein sequence ID" value="VBA56913.1"/>
    <property type="molecule type" value="Genomic_DNA"/>
</dbReference>
<evidence type="ECO:0000313" key="2">
    <source>
        <dbReference type="Proteomes" id="UP000268285"/>
    </source>
</evidence>
<gene>
    <name evidence="1" type="ORF">LAUMK142_05730</name>
</gene>
<organism evidence="1 2">
    <name type="scientific">Mycobacterium pseudokansasii</name>
    <dbReference type="NCBI Taxonomy" id="2341080"/>
    <lineage>
        <taxon>Bacteria</taxon>
        <taxon>Bacillati</taxon>
        <taxon>Actinomycetota</taxon>
        <taxon>Actinomycetes</taxon>
        <taxon>Mycobacteriales</taxon>
        <taxon>Mycobacteriaceae</taxon>
        <taxon>Mycobacterium</taxon>
    </lineage>
</organism>
<sequence length="60" mass="6922">MASQAMTLLRRRRLDHSLGALYKLRFAVFLELQRFLHGADVINWLGCHFQPRPVARCAGL</sequence>
<protein>
    <submittedName>
        <fullName evidence="1">Uncharacterized protein</fullName>
    </submittedName>
</protein>
<dbReference type="Proteomes" id="UP000268285">
    <property type="component" value="Unassembled WGS sequence"/>
</dbReference>
<dbReference type="AlphaFoldDB" id="A0A498R6A4"/>
<accession>A0A498R6A4</accession>
<proteinExistence type="predicted"/>
<name>A0A498R6A4_9MYCO</name>